<dbReference type="PANTHER" id="PTHR30469:SF37">
    <property type="entry name" value="RAGD PROTEIN"/>
    <property type="match status" value="1"/>
</dbReference>
<dbReference type="PANTHER" id="PTHR30469">
    <property type="entry name" value="MULTIDRUG RESISTANCE PROTEIN MDTA"/>
    <property type="match status" value="1"/>
</dbReference>
<comment type="caution">
    <text evidence="6">The sequence shown here is derived from an EMBL/GenBank/DDBJ whole genome shotgun (WGS) entry which is preliminary data.</text>
</comment>
<dbReference type="EMBL" id="NEQV01000009">
    <property type="protein sequence ID" value="PJL23971.1"/>
    <property type="molecule type" value="Genomic_DNA"/>
</dbReference>
<proteinExistence type="inferred from homology"/>
<dbReference type="InterPro" id="IPR058647">
    <property type="entry name" value="BSH_CzcB-like"/>
</dbReference>
<reference evidence="6 7" key="1">
    <citation type="journal article" date="2017" name="Front. Microbiol.">
        <title>Double-Face Meets the Bacterial World: The Opportunistic Pathogen Stenotrophomonas maltophilia.</title>
        <authorList>
            <person name="Lira F."/>
            <person name="Berg G."/>
            <person name="Martinez J.L."/>
        </authorList>
    </citation>
    <scope>NUCLEOTIDE SEQUENCE [LARGE SCALE GENOMIC DNA]</scope>
    <source>
        <strain evidence="6 7">EA1</strain>
    </source>
</reference>
<comment type="similarity">
    <text evidence="1">Belongs to the membrane fusion protein (MFP) (TC 8.A.1) family.</text>
</comment>
<dbReference type="InterPro" id="IPR006311">
    <property type="entry name" value="TAT_signal"/>
</dbReference>
<evidence type="ECO:0000259" key="3">
    <source>
        <dbReference type="Pfam" id="PF25954"/>
    </source>
</evidence>
<keyword evidence="2" id="KW-0175">Coiled coil</keyword>
<organism evidence="6 7">
    <name type="scientific">Stenotrophomonas maltophilia</name>
    <name type="common">Pseudomonas maltophilia</name>
    <name type="synonym">Xanthomonas maltophilia</name>
    <dbReference type="NCBI Taxonomy" id="40324"/>
    <lineage>
        <taxon>Bacteria</taxon>
        <taxon>Pseudomonadati</taxon>
        <taxon>Pseudomonadota</taxon>
        <taxon>Gammaproteobacteria</taxon>
        <taxon>Lysobacterales</taxon>
        <taxon>Lysobacteraceae</taxon>
        <taxon>Stenotrophomonas</taxon>
        <taxon>Stenotrophomonas maltophilia group</taxon>
    </lineage>
</organism>
<dbReference type="Gene3D" id="2.40.30.170">
    <property type="match status" value="1"/>
</dbReference>
<dbReference type="OrthoDB" id="9806939at2"/>
<accession>A0A2J0U4W9</accession>
<protein>
    <submittedName>
        <fullName evidence="6">Efflux transporter periplasmic adaptor subunit</fullName>
    </submittedName>
</protein>
<dbReference type="SUPFAM" id="SSF111369">
    <property type="entry name" value="HlyD-like secretion proteins"/>
    <property type="match status" value="1"/>
</dbReference>
<dbReference type="Pfam" id="PF25973">
    <property type="entry name" value="BSH_CzcB"/>
    <property type="match status" value="1"/>
</dbReference>
<dbReference type="InterPro" id="IPR006143">
    <property type="entry name" value="RND_pump_MFP"/>
</dbReference>
<dbReference type="InterPro" id="IPR058627">
    <property type="entry name" value="MdtA-like_C"/>
</dbReference>
<dbReference type="Proteomes" id="UP000230167">
    <property type="component" value="Unassembled WGS sequence"/>
</dbReference>
<feature type="domain" description="CzcB-like barrel-sandwich hybrid" evidence="5">
    <location>
        <begin position="78"/>
        <end position="221"/>
    </location>
</feature>
<evidence type="ECO:0000259" key="5">
    <source>
        <dbReference type="Pfam" id="PF25973"/>
    </source>
</evidence>
<dbReference type="Gene3D" id="1.10.287.470">
    <property type="entry name" value="Helix hairpin bin"/>
    <property type="match status" value="1"/>
</dbReference>
<dbReference type="GO" id="GO:1990281">
    <property type="term" value="C:efflux pump complex"/>
    <property type="evidence" value="ECO:0007669"/>
    <property type="project" value="TreeGrafter"/>
</dbReference>
<dbReference type="Gene3D" id="2.40.420.20">
    <property type="match status" value="1"/>
</dbReference>
<gene>
    <name evidence="6" type="ORF">B9Y64_20610</name>
</gene>
<dbReference type="PROSITE" id="PS51318">
    <property type="entry name" value="TAT"/>
    <property type="match status" value="1"/>
</dbReference>
<feature type="coiled-coil region" evidence="2">
    <location>
        <begin position="155"/>
        <end position="182"/>
    </location>
</feature>
<dbReference type="NCBIfam" id="TIGR01730">
    <property type="entry name" value="RND_mfp"/>
    <property type="match status" value="1"/>
</dbReference>
<sequence>MSESSLPQRPLRRPLLLAAAVALVLVAGGLALRAQQAHAVVEWTERQAVPSVQVVVAGGHGAAGTMTLPAHLSAWTEAPIHARVGGYLKSWSADIGQAVKAGQVLAVIDSPELDQQIAQAHAHLLQVQADAALAKVSAERWQGMLGSHSVSRQEADEKQANAVAAQASVEAAQADYARLQELGRYRTLRAPFDGTVTSRQTDVGQLIRADDSGRELFNIADTRRLRLMVPVPQNSAASIRSGLQATLQVPGQEGRHFTATLQGDSSAIDRSSGTLLAQFVVDNADGALLPGSYAEVTLPLQGGGAGVSVPAEVLIFRAKGTQVAVVDAQDIVHLRDIHIASDLGSTLRVDRGLKAGDRVIPNPPDALHEGDHVRVVAAEQEPAHARG</sequence>
<evidence type="ECO:0000259" key="4">
    <source>
        <dbReference type="Pfam" id="PF25967"/>
    </source>
</evidence>
<evidence type="ECO:0000256" key="2">
    <source>
        <dbReference type="SAM" id="Coils"/>
    </source>
</evidence>
<dbReference type="GO" id="GO:0015562">
    <property type="term" value="F:efflux transmembrane transporter activity"/>
    <property type="evidence" value="ECO:0007669"/>
    <property type="project" value="TreeGrafter"/>
</dbReference>
<dbReference type="RefSeq" id="WP_100442248.1">
    <property type="nucleotide sequence ID" value="NZ_CBCPIZ010000034.1"/>
</dbReference>
<name>A0A2J0U4W9_STEMA</name>
<dbReference type="Pfam" id="PF25954">
    <property type="entry name" value="Beta-barrel_RND_2"/>
    <property type="match status" value="1"/>
</dbReference>
<evidence type="ECO:0000256" key="1">
    <source>
        <dbReference type="ARBA" id="ARBA00009477"/>
    </source>
</evidence>
<feature type="domain" description="CusB-like beta-barrel" evidence="3">
    <location>
        <begin position="229"/>
        <end position="298"/>
    </location>
</feature>
<dbReference type="Pfam" id="PF25967">
    <property type="entry name" value="RND-MFP_C"/>
    <property type="match status" value="1"/>
</dbReference>
<evidence type="ECO:0000313" key="7">
    <source>
        <dbReference type="Proteomes" id="UP000230167"/>
    </source>
</evidence>
<dbReference type="InterPro" id="IPR058792">
    <property type="entry name" value="Beta-barrel_RND_2"/>
</dbReference>
<dbReference type="Gene3D" id="2.40.50.100">
    <property type="match status" value="1"/>
</dbReference>
<evidence type="ECO:0000313" key="6">
    <source>
        <dbReference type="EMBL" id="PJL23971.1"/>
    </source>
</evidence>
<feature type="domain" description="Multidrug resistance protein MdtA-like C-terminal permuted SH3" evidence="4">
    <location>
        <begin position="309"/>
        <end position="360"/>
    </location>
</feature>
<dbReference type="AlphaFoldDB" id="A0A2J0U4W9"/>